<evidence type="ECO:0000313" key="3">
    <source>
        <dbReference type="Proteomes" id="UP000196531"/>
    </source>
</evidence>
<accession>A0A1Y5F3K4</accession>
<comment type="caution">
    <text evidence="2">The sequence shown here is derived from an EMBL/GenBank/DDBJ whole genome shotgun (WGS) entry which is preliminary data.</text>
</comment>
<evidence type="ECO:0000256" key="1">
    <source>
        <dbReference type="SAM" id="MobiDB-lite"/>
    </source>
</evidence>
<feature type="region of interest" description="Disordered" evidence="1">
    <location>
        <begin position="47"/>
        <end position="69"/>
    </location>
</feature>
<proteinExistence type="predicted"/>
<name>A0A1Y5F3K4_9BACT</name>
<evidence type="ECO:0000313" key="2">
    <source>
        <dbReference type="EMBL" id="OUR94068.1"/>
    </source>
</evidence>
<dbReference type="Proteomes" id="UP000196531">
    <property type="component" value="Unassembled WGS sequence"/>
</dbReference>
<sequence length="112" mass="12846">MRIYQSHGIKTIDTSTGRANDVVDQLSEVSQGLRELSIVTKELATDKNKDTDSPYLSDRPSFDPTRIKGTELETEWKTVGLSQQSDLKELQDQYKEEKVKYVQDLKKKLNII</sequence>
<dbReference type="EMBL" id="MAAO01000012">
    <property type="protein sequence ID" value="OUR94068.1"/>
    <property type="molecule type" value="Genomic_DNA"/>
</dbReference>
<organism evidence="2 3">
    <name type="scientific">Halobacteriovorax marinus</name>
    <dbReference type="NCBI Taxonomy" id="97084"/>
    <lineage>
        <taxon>Bacteria</taxon>
        <taxon>Pseudomonadati</taxon>
        <taxon>Bdellovibrionota</taxon>
        <taxon>Bacteriovoracia</taxon>
        <taxon>Bacteriovoracales</taxon>
        <taxon>Halobacteriovoraceae</taxon>
        <taxon>Halobacteriovorax</taxon>
    </lineage>
</organism>
<gene>
    <name evidence="2" type="ORF">A9Q84_18315</name>
</gene>
<protein>
    <submittedName>
        <fullName evidence="2">Uncharacterized protein</fullName>
    </submittedName>
</protein>
<dbReference type="AlphaFoldDB" id="A0A1Y5F3K4"/>
<reference evidence="3" key="1">
    <citation type="journal article" date="2017" name="Proc. Natl. Acad. Sci. U.S.A.">
        <title>Simulation of Deepwater Horizon oil plume reveals substrate specialization within a complex community of hydrocarbon-degraders.</title>
        <authorList>
            <person name="Hu P."/>
            <person name="Dubinsky E.A."/>
            <person name="Probst A.J."/>
            <person name="Wang J."/>
            <person name="Sieber C.M.K."/>
            <person name="Tom L.M."/>
            <person name="Gardinali P."/>
            <person name="Banfield J.F."/>
            <person name="Atlas R.M."/>
            <person name="Andersen G.L."/>
        </authorList>
    </citation>
    <scope>NUCLEOTIDE SEQUENCE [LARGE SCALE GENOMIC DNA]</scope>
</reference>